<feature type="domain" description="DUF1330" evidence="1">
    <location>
        <begin position="18"/>
        <end position="96"/>
    </location>
</feature>
<dbReference type="AlphaFoldDB" id="A0A8J3NGH2"/>
<proteinExistence type="predicted"/>
<dbReference type="EMBL" id="BOMB01000050">
    <property type="protein sequence ID" value="GID15935.1"/>
    <property type="molecule type" value="Genomic_DNA"/>
</dbReference>
<evidence type="ECO:0000259" key="1">
    <source>
        <dbReference type="Pfam" id="PF07045"/>
    </source>
</evidence>
<gene>
    <name evidence="2" type="ORF">Aru02nite_68240</name>
</gene>
<comment type="caution">
    <text evidence="2">The sequence shown here is derived from an EMBL/GenBank/DDBJ whole genome shotgun (WGS) entry which is preliminary data.</text>
</comment>
<keyword evidence="3" id="KW-1185">Reference proteome</keyword>
<dbReference type="InterPro" id="IPR011008">
    <property type="entry name" value="Dimeric_a/b-barrel"/>
</dbReference>
<evidence type="ECO:0000313" key="2">
    <source>
        <dbReference type="EMBL" id="GID15935.1"/>
    </source>
</evidence>
<sequence length="113" mass="12281">MTGFAFGRLNTPGKVHPEVFEYLERIQGTLDPFGGRFLIHGAPVDVREGGWSGDMVLIGFPTIQHARDWYDSPAYQAIKRLRSDHIGGDILLVEGVPADHDSGGMATGMRAAS</sequence>
<organism evidence="2 3">
    <name type="scientific">Actinocatenispora rupis</name>
    <dbReference type="NCBI Taxonomy" id="519421"/>
    <lineage>
        <taxon>Bacteria</taxon>
        <taxon>Bacillati</taxon>
        <taxon>Actinomycetota</taxon>
        <taxon>Actinomycetes</taxon>
        <taxon>Micromonosporales</taxon>
        <taxon>Micromonosporaceae</taxon>
        <taxon>Actinocatenispora</taxon>
    </lineage>
</organism>
<dbReference type="RefSeq" id="WP_203664466.1">
    <property type="nucleotide sequence ID" value="NZ_BAAAZM010000001.1"/>
</dbReference>
<evidence type="ECO:0000313" key="3">
    <source>
        <dbReference type="Proteomes" id="UP000612808"/>
    </source>
</evidence>
<dbReference type="InterPro" id="IPR010753">
    <property type="entry name" value="DUF1330"/>
</dbReference>
<reference evidence="2" key="1">
    <citation type="submission" date="2021-01" db="EMBL/GenBank/DDBJ databases">
        <title>Whole genome shotgun sequence of Actinocatenispora rupis NBRC 107355.</title>
        <authorList>
            <person name="Komaki H."/>
            <person name="Tamura T."/>
        </authorList>
    </citation>
    <scope>NUCLEOTIDE SEQUENCE</scope>
    <source>
        <strain evidence="2">NBRC 107355</strain>
    </source>
</reference>
<name>A0A8J3NGH2_9ACTN</name>
<dbReference type="PANTHER" id="PTHR41521">
    <property type="match status" value="1"/>
</dbReference>
<dbReference type="SUPFAM" id="SSF54909">
    <property type="entry name" value="Dimeric alpha+beta barrel"/>
    <property type="match status" value="1"/>
</dbReference>
<dbReference type="PANTHER" id="PTHR41521:SF4">
    <property type="entry name" value="BLR0684 PROTEIN"/>
    <property type="match status" value="1"/>
</dbReference>
<dbReference type="Proteomes" id="UP000612808">
    <property type="component" value="Unassembled WGS sequence"/>
</dbReference>
<dbReference type="Gene3D" id="3.30.70.100">
    <property type="match status" value="1"/>
</dbReference>
<accession>A0A8J3NGH2</accession>
<protein>
    <recommendedName>
        <fullName evidence="1">DUF1330 domain-containing protein</fullName>
    </recommendedName>
</protein>
<dbReference type="Pfam" id="PF07045">
    <property type="entry name" value="DUF1330"/>
    <property type="match status" value="1"/>
</dbReference>